<keyword evidence="2" id="KW-1133">Transmembrane helix</keyword>
<proteinExistence type="predicted"/>
<reference evidence="4 5" key="1">
    <citation type="submission" date="2018-09" db="EMBL/GenBank/DDBJ databases">
        <authorList>
            <person name="Tagini F."/>
        </authorList>
    </citation>
    <scope>NUCLEOTIDE SEQUENCE [LARGE SCALE GENOMIC DNA]</scope>
    <source>
        <strain evidence="4 5">MK4</strain>
    </source>
</reference>
<dbReference type="Proteomes" id="UP000271464">
    <property type="component" value="Unassembled WGS sequence"/>
</dbReference>
<keyword evidence="2" id="KW-0472">Membrane</keyword>
<dbReference type="GO" id="GO:0004674">
    <property type="term" value="F:protein serine/threonine kinase activity"/>
    <property type="evidence" value="ECO:0007669"/>
    <property type="project" value="UniProtKB-EC"/>
</dbReference>
<dbReference type="Pfam" id="PF14032">
    <property type="entry name" value="PknH_C"/>
    <property type="match status" value="1"/>
</dbReference>
<feature type="region of interest" description="Disordered" evidence="1">
    <location>
        <begin position="1"/>
        <end position="53"/>
    </location>
</feature>
<keyword evidence="4" id="KW-0418">Kinase</keyword>
<evidence type="ECO:0000259" key="3">
    <source>
        <dbReference type="Pfam" id="PF14032"/>
    </source>
</evidence>
<evidence type="ECO:0000313" key="5">
    <source>
        <dbReference type="Proteomes" id="UP000271464"/>
    </source>
</evidence>
<accession>A0ABY6RSN9</accession>
<protein>
    <submittedName>
        <fullName evidence="4">Serine/threonine-protein kinase PknH</fullName>
        <ecNumber evidence="4">2.7.11.1</ecNumber>
    </submittedName>
</protein>
<dbReference type="EC" id="2.7.11.1" evidence="4"/>
<comment type="caution">
    <text evidence="4">The sequence shown here is derived from an EMBL/GenBank/DDBJ whole genome shotgun (WGS) entry which is preliminary data.</text>
</comment>
<sequence length="353" mass="37126">MPDHPHWHLTDKTQPAPTPHRALQPTATPAGPVEAPRSAHRPGQTPFMGSGPGEQVTAVLPRRPFLVAGGPPVPPARPGMPTWGPVPGSPPDFIQARRRRFPKWAPIAAGAAVMVTLVGASMVINLASSTDNNTASSTRLPAPTTSTPLLDPVPTPQPPTVPLSALPGLMLDVATINSIEGTTDIAPIPGDIGKDDYAFSGVSTDRGECSEIHAPALVEELDNSGWVGVRTQSLADPKGATHINHSAAIYFATAKAANDFAAKQAQAWRKCNGATLHVTERGYPSSIWIAGTATDHQGMLSITNIQEGGGGWQCQRALTARNNIVIDVRSCGKNRTDQAITIATRMAARVTPR</sequence>
<dbReference type="InterPro" id="IPR026954">
    <property type="entry name" value="PknH-like_Extracell"/>
</dbReference>
<feature type="region of interest" description="Disordered" evidence="1">
    <location>
        <begin position="131"/>
        <end position="155"/>
    </location>
</feature>
<dbReference type="EMBL" id="UPHM01000152">
    <property type="protein sequence ID" value="VBA32276.1"/>
    <property type="molecule type" value="Genomic_DNA"/>
</dbReference>
<keyword evidence="4" id="KW-0808">Transferase</keyword>
<evidence type="ECO:0000313" key="4">
    <source>
        <dbReference type="EMBL" id="VBA32276.1"/>
    </source>
</evidence>
<evidence type="ECO:0000256" key="2">
    <source>
        <dbReference type="SAM" id="Phobius"/>
    </source>
</evidence>
<dbReference type="Gene3D" id="3.40.1000.70">
    <property type="entry name" value="PknH-like extracellular domain"/>
    <property type="match status" value="1"/>
</dbReference>
<dbReference type="InterPro" id="IPR038232">
    <property type="entry name" value="PknH-like_Extracell_sf"/>
</dbReference>
<keyword evidence="5" id="KW-1185">Reference proteome</keyword>
<evidence type="ECO:0000256" key="1">
    <source>
        <dbReference type="SAM" id="MobiDB-lite"/>
    </source>
</evidence>
<name>A0ABY6RSN9_9MYCO</name>
<feature type="transmembrane region" description="Helical" evidence="2">
    <location>
        <begin position="104"/>
        <end position="127"/>
    </location>
</feature>
<keyword evidence="2" id="KW-0812">Transmembrane</keyword>
<feature type="domain" description="PknH-like extracellular" evidence="3">
    <location>
        <begin position="162"/>
        <end position="349"/>
    </location>
</feature>
<organism evidence="4 5">
    <name type="scientific">Mycobacterium persicum</name>
    <dbReference type="NCBI Taxonomy" id="1487726"/>
    <lineage>
        <taxon>Bacteria</taxon>
        <taxon>Bacillati</taxon>
        <taxon>Actinomycetota</taxon>
        <taxon>Actinomycetes</taxon>
        <taxon>Mycobacteriales</taxon>
        <taxon>Mycobacteriaceae</taxon>
        <taxon>Mycobacterium</taxon>
    </lineage>
</organism>
<feature type="compositionally biased region" description="Basic and acidic residues" evidence="1">
    <location>
        <begin position="1"/>
        <end position="11"/>
    </location>
</feature>
<gene>
    <name evidence="4" type="primary">pknH_7</name>
    <name evidence="4" type="ORF">LAUMK4_05712</name>
</gene>